<feature type="compositionally biased region" description="Low complexity" evidence="1">
    <location>
        <begin position="535"/>
        <end position="550"/>
    </location>
</feature>
<evidence type="ECO:0000313" key="3">
    <source>
        <dbReference type="Proteomes" id="UP000325606"/>
    </source>
</evidence>
<organism evidence="2 3">
    <name type="scientific">Nitrincola iocasae</name>
    <dbReference type="NCBI Taxonomy" id="2614693"/>
    <lineage>
        <taxon>Bacteria</taxon>
        <taxon>Pseudomonadati</taxon>
        <taxon>Pseudomonadota</taxon>
        <taxon>Gammaproteobacteria</taxon>
        <taxon>Oceanospirillales</taxon>
        <taxon>Oceanospirillaceae</taxon>
        <taxon>Nitrincola</taxon>
    </lineage>
</organism>
<proteinExistence type="predicted"/>
<accession>A0A5J6LCY3</accession>
<dbReference type="Proteomes" id="UP000325606">
    <property type="component" value="Chromosome"/>
</dbReference>
<protein>
    <submittedName>
        <fullName evidence="2">Uncharacterized protein</fullName>
    </submittedName>
</protein>
<dbReference type="RefSeq" id="WP_151054814.1">
    <property type="nucleotide sequence ID" value="NZ_CP044222.1"/>
</dbReference>
<name>A0A5J6LCY3_9GAMM</name>
<reference evidence="2 3" key="1">
    <citation type="submission" date="2019-09" db="EMBL/GenBank/DDBJ databases">
        <title>Nitrincola iocasae sp. nov., a bacterium isolated from the sediment collected at a cold seep field in South China Sea.</title>
        <authorList>
            <person name="Zhang H."/>
            <person name="Wang H."/>
            <person name="Li C."/>
        </authorList>
    </citation>
    <scope>NUCLEOTIDE SEQUENCE [LARGE SCALE GENOMIC DNA]</scope>
    <source>
        <strain evidence="2 3">KXZD1103</strain>
    </source>
</reference>
<dbReference type="KEGG" id="nik:F5I99_07995"/>
<sequence length="679" mass="76224">MSEQKTTPIPSPNYLVHDVPVEGACVPCNAANQCCEFYGSIEDAKDLSRMISWPYCESLNEPNASTRLFVIADQVRDGNTLFANINIRRSGDECRKNMPNRITYLIRDRYRSWNDSRRVIKDLPVTMTGRAIWTLLNGTSAYVDWVPKQTLLSLMIIDMIVTFDQLLSDSGRTRVTPQLCGNHPPSVTPFQVIPFPKLELSGWIRWGLVFTLNTIRPYVSWEFEETPSEFKVVYANHTQTLTEEDKTSGSSDTSETSGQANTAPSGIFRLIDDLVKKVSGVQNSEEEASNRNTRNTRRSRVNRLRSVRRNNKSESQLNNTHGSRVTFSFSAEVGVNGLELIAKENTPDLVFNLANYGATFKLGVTGTLDVVQAAVGIFAPGAARIFNEARERIANGEKVNGDIQANLIFAGQSELELIVRPGTLTLYAMPPDTNRRTALNHQLKAELKGTLKAMAKAELSFHVEGEVWGVSAKAGAYGSLHTAWTYQFRTKTDSQSQFETRNYFEGLKAEVRMYAKIREIKTAPGDENSGRQRQHTNSESSESDSHQTSTTLFQRVEANQAEAASKEEIFTNQPIETIRHDHLTVDEAKEVLKTYDLGGGLTFLSELERLETALDLFPNDIDNQVAMDNLLIDISEEYHRIFSRDSLGLHEILAPSHYPITKEYPEYTPFKMFGGNNET</sequence>
<feature type="region of interest" description="Disordered" evidence="1">
    <location>
        <begin position="521"/>
        <end position="550"/>
    </location>
</feature>
<feature type="region of interest" description="Disordered" evidence="1">
    <location>
        <begin position="281"/>
        <end position="320"/>
    </location>
</feature>
<feature type="compositionally biased region" description="Basic residues" evidence="1">
    <location>
        <begin position="294"/>
        <end position="310"/>
    </location>
</feature>
<gene>
    <name evidence="2" type="ORF">F5I99_07995</name>
</gene>
<evidence type="ECO:0000313" key="2">
    <source>
        <dbReference type="EMBL" id="QEW06455.1"/>
    </source>
</evidence>
<dbReference type="EMBL" id="CP044222">
    <property type="protein sequence ID" value="QEW06455.1"/>
    <property type="molecule type" value="Genomic_DNA"/>
</dbReference>
<keyword evidence="3" id="KW-1185">Reference proteome</keyword>
<feature type="compositionally biased region" description="Low complexity" evidence="1">
    <location>
        <begin position="248"/>
        <end position="258"/>
    </location>
</feature>
<feature type="region of interest" description="Disordered" evidence="1">
    <location>
        <begin position="241"/>
        <end position="263"/>
    </location>
</feature>
<evidence type="ECO:0000256" key="1">
    <source>
        <dbReference type="SAM" id="MobiDB-lite"/>
    </source>
</evidence>
<dbReference type="AlphaFoldDB" id="A0A5J6LCY3"/>